<evidence type="ECO:0000313" key="2">
    <source>
        <dbReference type="EMBL" id="PKI65154.1"/>
    </source>
</evidence>
<gene>
    <name evidence="2" type="ORF">CRG98_014468</name>
</gene>
<feature type="compositionally biased region" description="Gly residues" evidence="1">
    <location>
        <begin position="17"/>
        <end position="32"/>
    </location>
</feature>
<dbReference type="Proteomes" id="UP000233551">
    <property type="component" value="Unassembled WGS sequence"/>
</dbReference>
<protein>
    <submittedName>
        <fullName evidence="2">Uncharacterized protein</fullName>
    </submittedName>
</protein>
<evidence type="ECO:0000256" key="1">
    <source>
        <dbReference type="SAM" id="MobiDB-lite"/>
    </source>
</evidence>
<comment type="caution">
    <text evidence="2">The sequence shown here is derived from an EMBL/GenBank/DDBJ whole genome shotgun (WGS) entry which is preliminary data.</text>
</comment>
<name>A0A2I0K9F4_PUNGR</name>
<dbReference type="EMBL" id="PGOL01000769">
    <property type="protein sequence ID" value="PKI65154.1"/>
    <property type="molecule type" value="Genomic_DNA"/>
</dbReference>
<proteinExistence type="predicted"/>
<keyword evidence="3" id="KW-1185">Reference proteome</keyword>
<evidence type="ECO:0000313" key="3">
    <source>
        <dbReference type="Proteomes" id="UP000233551"/>
    </source>
</evidence>
<feature type="region of interest" description="Disordered" evidence="1">
    <location>
        <begin position="1"/>
        <end position="44"/>
    </location>
</feature>
<accession>A0A2I0K9F4</accession>
<sequence length="81" mass="8813">MAVEMEMEECRRSGDSRNGGGRRSFVGGGGGVRNNEIYPNSPSSPFCNIDESTIDRDLGKGRWRSSIMATTALIEISDDPD</sequence>
<dbReference type="AlphaFoldDB" id="A0A2I0K9F4"/>
<reference evidence="2 3" key="1">
    <citation type="submission" date="2017-11" db="EMBL/GenBank/DDBJ databases">
        <title>De-novo sequencing of pomegranate (Punica granatum L.) genome.</title>
        <authorList>
            <person name="Akparov Z."/>
            <person name="Amiraslanov A."/>
            <person name="Hajiyeva S."/>
            <person name="Abbasov M."/>
            <person name="Kaur K."/>
            <person name="Hamwieh A."/>
            <person name="Solovyev V."/>
            <person name="Salamov A."/>
            <person name="Braich B."/>
            <person name="Kosarev P."/>
            <person name="Mahmoud A."/>
            <person name="Hajiyev E."/>
            <person name="Babayeva S."/>
            <person name="Izzatullayeva V."/>
            <person name="Mammadov A."/>
            <person name="Mammadov A."/>
            <person name="Sharifova S."/>
            <person name="Ojaghi J."/>
            <person name="Eynullazada K."/>
            <person name="Bayramov B."/>
            <person name="Abdulazimova A."/>
            <person name="Shahmuradov I."/>
        </authorList>
    </citation>
    <scope>NUCLEOTIDE SEQUENCE [LARGE SCALE GENOMIC DNA]</scope>
    <source>
        <strain evidence="3">cv. AG2017</strain>
        <tissue evidence="2">Leaf</tissue>
    </source>
</reference>
<organism evidence="2 3">
    <name type="scientific">Punica granatum</name>
    <name type="common">Pomegranate</name>
    <dbReference type="NCBI Taxonomy" id="22663"/>
    <lineage>
        <taxon>Eukaryota</taxon>
        <taxon>Viridiplantae</taxon>
        <taxon>Streptophyta</taxon>
        <taxon>Embryophyta</taxon>
        <taxon>Tracheophyta</taxon>
        <taxon>Spermatophyta</taxon>
        <taxon>Magnoliopsida</taxon>
        <taxon>eudicotyledons</taxon>
        <taxon>Gunneridae</taxon>
        <taxon>Pentapetalae</taxon>
        <taxon>rosids</taxon>
        <taxon>malvids</taxon>
        <taxon>Myrtales</taxon>
        <taxon>Lythraceae</taxon>
        <taxon>Punica</taxon>
    </lineage>
</organism>